<proteinExistence type="predicted"/>
<organism evidence="1 2">
    <name type="scientific">Conoideocrella luteorostrata</name>
    <dbReference type="NCBI Taxonomy" id="1105319"/>
    <lineage>
        <taxon>Eukaryota</taxon>
        <taxon>Fungi</taxon>
        <taxon>Dikarya</taxon>
        <taxon>Ascomycota</taxon>
        <taxon>Pezizomycotina</taxon>
        <taxon>Sordariomycetes</taxon>
        <taxon>Hypocreomycetidae</taxon>
        <taxon>Hypocreales</taxon>
        <taxon>Clavicipitaceae</taxon>
        <taxon>Conoideocrella</taxon>
    </lineage>
</organism>
<keyword evidence="2" id="KW-1185">Reference proteome</keyword>
<accession>A0AAJ0FN51</accession>
<evidence type="ECO:0000313" key="2">
    <source>
        <dbReference type="Proteomes" id="UP001251528"/>
    </source>
</evidence>
<comment type="caution">
    <text evidence="1">The sequence shown here is derived from an EMBL/GenBank/DDBJ whole genome shotgun (WGS) entry which is preliminary data.</text>
</comment>
<protein>
    <submittedName>
        <fullName evidence="1">Uncharacterized protein</fullName>
    </submittedName>
</protein>
<dbReference type="AlphaFoldDB" id="A0AAJ0FN51"/>
<reference evidence="1" key="1">
    <citation type="submission" date="2023-06" db="EMBL/GenBank/DDBJ databases">
        <title>Conoideocrella luteorostrata (Hypocreales: Clavicipitaceae), a potential biocontrol fungus for elongate hemlock scale in United States Christmas tree production areas.</title>
        <authorList>
            <person name="Barrett H."/>
            <person name="Lovett B."/>
            <person name="Macias A.M."/>
            <person name="Stajich J.E."/>
            <person name="Kasson M.T."/>
        </authorList>
    </citation>
    <scope>NUCLEOTIDE SEQUENCE</scope>
    <source>
        <strain evidence="1">ARSEF 14590</strain>
    </source>
</reference>
<dbReference type="Proteomes" id="UP001251528">
    <property type="component" value="Unassembled WGS sequence"/>
</dbReference>
<dbReference type="EMBL" id="JASWJB010000443">
    <property type="protein sequence ID" value="KAK2590412.1"/>
    <property type="molecule type" value="Genomic_DNA"/>
</dbReference>
<gene>
    <name evidence="1" type="ORF">QQS21_011917</name>
</gene>
<sequence length="82" mass="8895">MAFCQPEAEREQRAMVTVLERAGDGGPKGGGASASFVLPKKEITSARIWTLPLLDELGDTHDVGYTKPVIDNYVYATSLVRV</sequence>
<name>A0AAJ0FN51_9HYPO</name>
<evidence type="ECO:0000313" key="1">
    <source>
        <dbReference type="EMBL" id="KAK2590412.1"/>
    </source>
</evidence>